<feature type="compositionally biased region" description="Low complexity" evidence="1">
    <location>
        <begin position="166"/>
        <end position="180"/>
    </location>
</feature>
<dbReference type="RefSeq" id="XP_012653758.1">
    <property type="nucleotide sequence ID" value="XM_012798304.1"/>
</dbReference>
<sequence>MQKPEASQLEELLKQAIEENEILRDRVAELEALLVAAQEEIEKRDEAIRELVQNNNEMMNDSQSQEISNNKVEEDIQKKGQSKQSSSRKQSKIKRQANEEDSDEKSNNQDKIINVSNNISEASNRDIDEEDSDVTQNKEEQDQEEIRFQYNNQSANQNQPIYISSQQSNSQNQQQNNSQNDSDDENHLQQVIINQFYSLTYLLIHSILSFQYPINFCLFQNNIGVTIRFCKHKKAYKKIQKMNGFFNFKYLNFNHKCFESQLIDYQFTCFIKNQLVSMQIIKQLDNKQKKQTNKLINKQKSKQINKQIYKQNLNKQIKIINNHIENIYNWLNGWLLFIKIFINNKKYNSKGVHKIEQFIQVQQLKLYLYNQLIVSAIIHSFIIIIYCIQIDRLIHSIKTISQFLFIYLFIFFLSIILQIFFLIFLQIISKLINKQIHQLIIKKFTNFNSFSQFLCFQFNFISLFELSQQF</sequence>
<evidence type="ECO:0000256" key="2">
    <source>
        <dbReference type="SAM" id="Phobius"/>
    </source>
</evidence>
<evidence type="ECO:0000313" key="3">
    <source>
        <dbReference type="EMBL" id="EWS73720.1"/>
    </source>
</evidence>
<dbReference type="EMBL" id="GG662650">
    <property type="protein sequence ID" value="EWS73720.1"/>
    <property type="molecule type" value="Genomic_DNA"/>
</dbReference>
<feature type="transmembrane region" description="Helical" evidence="2">
    <location>
        <begin position="400"/>
        <end position="425"/>
    </location>
</feature>
<feature type="compositionally biased region" description="Polar residues" evidence="1">
    <location>
        <begin position="52"/>
        <end position="70"/>
    </location>
</feature>
<dbReference type="GeneID" id="24441937"/>
<evidence type="ECO:0000256" key="1">
    <source>
        <dbReference type="SAM" id="MobiDB-lite"/>
    </source>
</evidence>
<keyword evidence="2 3" id="KW-0812">Transmembrane</keyword>
<name>W7X328_TETTS</name>
<feature type="region of interest" description="Disordered" evidence="1">
    <location>
        <begin position="166"/>
        <end position="185"/>
    </location>
</feature>
<reference evidence="4" key="1">
    <citation type="journal article" date="2006" name="PLoS Biol.">
        <title>Macronuclear genome sequence of the ciliate Tetrahymena thermophila, a model eukaryote.</title>
        <authorList>
            <person name="Eisen J.A."/>
            <person name="Coyne R.S."/>
            <person name="Wu M."/>
            <person name="Wu D."/>
            <person name="Thiagarajan M."/>
            <person name="Wortman J.R."/>
            <person name="Badger J.H."/>
            <person name="Ren Q."/>
            <person name="Amedeo P."/>
            <person name="Jones K.M."/>
            <person name="Tallon L.J."/>
            <person name="Delcher A.L."/>
            <person name="Salzberg S.L."/>
            <person name="Silva J.C."/>
            <person name="Haas B.J."/>
            <person name="Majoros W.H."/>
            <person name="Farzad M."/>
            <person name="Carlton J.M."/>
            <person name="Smith R.K. Jr."/>
            <person name="Garg J."/>
            <person name="Pearlman R.E."/>
            <person name="Karrer K.M."/>
            <person name="Sun L."/>
            <person name="Manning G."/>
            <person name="Elde N.C."/>
            <person name="Turkewitz A.P."/>
            <person name="Asai D.J."/>
            <person name="Wilkes D.E."/>
            <person name="Wang Y."/>
            <person name="Cai H."/>
            <person name="Collins K."/>
            <person name="Stewart B.A."/>
            <person name="Lee S.R."/>
            <person name="Wilamowska K."/>
            <person name="Weinberg Z."/>
            <person name="Ruzzo W.L."/>
            <person name="Wloga D."/>
            <person name="Gaertig J."/>
            <person name="Frankel J."/>
            <person name="Tsao C.-C."/>
            <person name="Gorovsky M.A."/>
            <person name="Keeling P.J."/>
            <person name="Waller R.F."/>
            <person name="Patron N.J."/>
            <person name="Cherry J.M."/>
            <person name="Stover N.A."/>
            <person name="Krieger C.J."/>
            <person name="del Toro C."/>
            <person name="Ryder H.F."/>
            <person name="Williamson S.C."/>
            <person name="Barbeau R.A."/>
            <person name="Hamilton E.P."/>
            <person name="Orias E."/>
        </authorList>
    </citation>
    <scope>NUCLEOTIDE SEQUENCE [LARGE SCALE GENOMIC DNA]</scope>
    <source>
        <strain evidence="4">SB210</strain>
    </source>
</reference>
<dbReference type="KEGG" id="tet:TTHERM_001216089"/>
<feature type="region of interest" description="Disordered" evidence="1">
    <location>
        <begin position="52"/>
        <end position="143"/>
    </location>
</feature>
<organism evidence="3 4">
    <name type="scientific">Tetrahymena thermophila (strain SB210)</name>
    <dbReference type="NCBI Taxonomy" id="312017"/>
    <lineage>
        <taxon>Eukaryota</taxon>
        <taxon>Sar</taxon>
        <taxon>Alveolata</taxon>
        <taxon>Ciliophora</taxon>
        <taxon>Intramacronucleata</taxon>
        <taxon>Oligohymenophorea</taxon>
        <taxon>Hymenostomatida</taxon>
        <taxon>Tetrahymenina</taxon>
        <taxon>Tetrahymenidae</taxon>
        <taxon>Tetrahymena</taxon>
    </lineage>
</organism>
<accession>W7X328</accession>
<feature type="compositionally biased region" description="Polar residues" evidence="1">
    <location>
        <begin position="109"/>
        <end position="122"/>
    </location>
</feature>
<protein>
    <submittedName>
        <fullName evidence="3">Transmembrane protein, putative</fullName>
    </submittedName>
</protein>
<dbReference type="InParanoid" id="W7X328"/>
<keyword evidence="2" id="KW-1133">Transmembrane helix</keyword>
<proteinExistence type="predicted"/>
<feature type="transmembrane region" description="Helical" evidence="2">
    <location>
        <begin position="366"/>
        <end position="388"/>
    </location>
</feature>
<dbReference type="AlphaFoldDB" id="W7X328"/>
<dbReference type="Proteomes" id="UP000009168">
    <property type="component" value="Unassembled WGS sequence"/>
</dbReference>
<evidence type="ECO:0000313" key="4">
    <source>
        <dbReference type="Proteomes" id="UP000009168"/>
    </source>
</evidence>
<gene>
    <name evidence="3" type="ORF">TTHERM_001216089</name>
</gene>
<keyword evidence="2" id="KW-0472">Membrane</keyword>
<keyword evidence="4" id="KW-1185">Reference proteome</keyword>